<dbReference type="GO" id="GO:0000287">
    <property type="term" value="F:magnesium ion binding"/>
    <property type="evidence" value="ECO:0007669"/>
    <property type="project" value="InterPro"/>
</dbReference>
<evidence type="ECO:0000256" key="8">
    <source>
        <dbReference type="ARBA" id="ARBA00022777"/>
    </source>
</evidence>
<comment type="pathway">
    <text evidence="2">Carbohydrate degradation; glycolysis; pyruvate from D-glyceraldehyde 3-phosphate: step 5/5.</text>
</comment>
<evidence type="ECO:0000313" key="13">
    <source>
        <dbReference type="EMBL" id="WOH15766.1"/>
    </source>
</evidence>
<keyword evidence="8" id="KW-0418">Kinase</keyword>
<dbReference type="InterPro" id="IPR011037">
    <property type="entry name" value="Pyrv_Knase-like_insert_dom_sf"/>
</dbReference>
<dbReference type="Gramene" id="KZM82823">
    <property type="protein sequence ID" value="KZM82823"/>
    <property type="gene ID" value="DCAR_030392"/>
</dbReference>
<organism evidence="13 14">
    <name type="scientific">Daucus carota subsp. sativus</name>
    <name type="common">Carrot</name>
    <dbReference type="NCBI Taxonomy" id="79200"/>
    <lineage>
        <taxon>Eukaryota</taxon>
        <taxon>Viridiplantae</taxon>
        <taxon>Streptophyta</taxon>
        <taxon>Embryophyta</taxon>
        <taxon>Tracheophyta</taxon>
        <taxon>Spermatophyta</taxon>
        <taxon>Magnoliopsida</taxon>
        <taxon>eudicotyledons</taxon>
        <taxon>Gunneridae</taxon>
        <taxon>Pentapetalae</taxon>
        <taxon>asterids</taxon>
        <taxon>campanulids</taxon>
        <taxon>Apiales</taxon>
        <taxon>Apiaceae</taxon>
        <taxon>Apioideae</taxon>
        <taxon>Scandiceae</taxon>
        <taxon>Daucinae</taxon>
        <taxon>Daucus</taxon>
        <taxon>Daucus sect. Daucus</taxon>
    </lineage>
</organism>
<comment type="similarity">
    <text evidence="3">Belongs to the pyruvate kinase family.</text>
</comment>
<dbReference type="GO" id="GO:0004743">
    <property type="term" value="F:pyruvate kinase activity"/>
    <property type="evidence" value="ECO:0007669"/>
    <property type="project" value="UniProtKB-EC"/>
</dbReference>
<evidence type="ECO:0000256" key="1">
    <source>
        <dbReference type="ARBA" id="ARBA00001958"/>
    </source>
</evidence>
<evidence type="ECO:0000256" key="9">
    <source>
        <dbReference type="ARBA" id="ARBA00022840"/>
    </source>
</evidence>
<dbReference type="Pfam" id="PF00224">
    <property type="entry name" value="PK"/>
    <property type="match status" value="1"/>
</dbReference>
<dbReference type="InterPro" id="IPR015793">
    <property type="entry name" value="Pyrv_Knase_brl"/>
</dbReference>
<evidence type="ECO:0000256" key="11">
    <source>
        <dbReference type="ARBA" id="ARBA00023152"/>
    </source>
</evidence>
<evidence type="ECO:0000256" key="7">
    <source>
        <dbReference type="ARBA" id="ARBA00022741"/>
    </source>
</evidence>
<dbReference type="InterPro" id="IPR001697">
    <property type="entry name" value="Pyr_Knase"/>
</dbReference>
<dbReference type="Gene3D" id="3.20.20.60">
    <property type="entry name" value="Phosphoenolpyruvate-binding domains"/>
    <property type="match status" value="1"/>
</dbReference>
<proteinExistence type="inferred from homology"/>
<protein>
    <recommendedName>
        <fullName evidence="4">pyruvate kinase</fullName>
        <ecNumber evidence="4">2.7.1.40</ecNumber>
    </recommendedName>
</protein>
<sequence length="372" mass="41673">MNIMRCCSLQSLHKLPPHLESLTVRDCTSLQDFPDLPELRDLKHLDIYCNGSNLEVSLEENHLQICFRTWPSPLKTLHSRVPTSILISVSLRLYNERHVHLCLAAPPPPVHRVRHSPSFLIRAILHLLPLPPEATNSYLYMVTSVLIFTGKVYDREVRSGALRQPLILLPGQEFTFTIRRGVGTTDCVSVNYDDFANDVDAGDMLLVDGFKSHDPNSTFVTILWYDALVVKCKDEDLVKCEVVDGSELKSRRHLNVRGESATLQSITEKDWDNIKFGMDNKIDFYAVSFVKDAEVAMVARGDLGVELPGDEVPSLQYGKSFYSGNKYVRNHDCSSTPKRAEVLIDIAIAVKEGSDAVIPSGETAHGKVSHFV</sequence>
<dbReference type="AlphaFoldDB" id="A0A175YH37"/>
<keyword evidence="7" id="KW-0547">Nucleotide-binding</keyword>
<evidence type="ECO:0000256" key="4">
    <source>
        <dbReference type="ARBA" id="ARBA00012142"/>
    </source>
</evidence>
<evidence type="ECO:0000256" key="2">
    <source>
        <dbReference type="ARBA" id="ARBA00004997"/>
    </source>
</evidence>
<evidence type="ECO:0000256" key="6">
    <source>
        <dbReference type="ARBA" id="ARBA00022723"/>
    </source>
</evidence>
<dbReference type="SUPFAM" id="SSF50800">
    <property type="entry name" value="PK beta-barrel domain-like"/>
    <property type="match status" value="1"/>
</dbReference>
<dbReference type="GO" id="GO:0016301">
    <property type="term" value="F:kinase activity"/>
    <property type="evidence" value="ECO:0007669"/>
    <property type="project" value="UniProtKB-KW"/>
</dbReference>
<dbReference type="InterPro" id="IPR015813">
    <property type="entry name" value="Pyrv/PenolPyrv_kinase-like_dom"/>
</dbReference>
<keyword evidence="9" id="KW-0067">ATP-binding</keyword>
<dbReference type="EMBL" id="CP093351">
    <property type="protein sequence ID" value="WOH15766.1"/>
    <property type="molecule type" value="Genomic_DNA"/>
</dbReference>
<dbReference type="GO" id="GO:0030955">
    <property type="term" value="F:potassium ion binding"/>
    <property type="evidence" value="ECO:0007669"/>
    <property type="project" value="InterPro"/>
</dbReference>
<dbReference type="Proteomes" id="UP000077755">
    <property type="component" value="Chromosome 9"/>
</dbReference>
<keyword evidence="5" id="KW-0808">Transferase</keyword>
<comment type="cofactor">
    <cofactor evidence="1">
        <name>K(+)</name>
        <dbReference type="ChEBI" id="CHEBI:29103"/>
    </cofactor>
</comment>
<dbReference type="EC" id="2.7.1.40" evidence="4"/>
<dbReference type="SUPFAM" id="SSF51621">
    <property type="entry name" value="Phosphoenolpyruvate/pyruvate domain"/>
    <property type="match status" value="1"/>
</dbReference>
<dbReference type="InterPro" id="IPR032675">
    <property type="entry name" value="LRR_dom_sf"/>
</dbReference>
<dbReference type="InterPro" id="IPR040442">
    <property type="entry name" value="Pyrv_kinase-like_dom_sf"/>
</dbReference>
<dbReference type="GO" id="GO:0005524">
    <property type="term" value="F:ATP binding"/>
    <property type="evidence" value="ECO:0007669"/>
    <property type="project" value="UniProtKB-KW"/>
</dbReference>
<reference evidence="13" key="1">
    <citation type="journal article" date="2016" name="Nat. Genet.">
        <title>A high-quality carrot genome assembly provides new insights into carotenoid accumulation and asterid genome evolution.</title>
        <authorList>
            <person name="Iorizzo M."/>
            <person name="Ellison S."/>
            <person name="Senalik D."/>
            <person name="Zeng P."/>
            <person name="Satapoomin P."/>
            <person name="Huang J."/>
            <person name="Bowman M."/>
            <person name="Iovene M."/>
            <person name="Sanseverino W."/>
            <person name="Cavagnaro P."/>
            <person name="Yildiz M."/>
            <person name="Macko-Podgorni A."/>
            <person name="Moranska E."/>
            <person name="Grzebelus E."/>
            <person name="Grzebelus D."/>
            <person name="Ashrafi H."/>
            <person name="Zheng Z."/>
            <person name="Cheng S."/>
            <person name="Spooner D."/>
            <person name="Van Deynze A."/>
            <person name="Simon P."/>
        </authorList>
    </citation>
    <scope>NUCLEOTIDE SEQUENCE</scope>
    <source>
        <tissue evidence="13">Leaf</tissue>
    </source>
</reference>
<keyword evidence="14" id="KW-1185">Reference proteome</keyword>
<evidence type="ECO:0000256" key="3">
    <source>
        <dbReference type="ARBA" id="ARBA00008663"/>
    </source>
</evidence>
<dbReference type="InterPro" id="IPR015806">
    <property type="entry name" value="Pyrv_Knase_insert_dom_sf"/>
</dbReference>
<evidence type="ECO:0000256" key="10">
    <source>
        <dbReference type="ARBA" id="ARBA00022842"/>
    </source>
</evidence>
<dbReference type="Gene3D" id="3.80.10.10">
    <property type="entry name" value="Ribonuclease Inhibitor"/>
    <property type="match status" value="1"/>
</dbReference>
<evidence type="ECO:0000256" key="5">
    <source>
        <dbReference type="ARBA" id="ARBA00022679"/>
    </source>
</evidence>
<gene>
    <name evidence="13" type="ORF">DCAR_0935311</name>
</gene>
<keyword evidence="12" id="KW-0670">Pyruvate</keyword>
<evidence type="ECO:0000313" key="14">
    <source>
        <dbReference type="Proteomes" id="UP000077755"/>
    </source>
</evidence>
<evidence type="ECO:0000256" key="12">
    <source>
        <dbReference type="ARBA" id="ARBA00023317"/>
    </source>
</evidence>
<keyword evidence="6" id="KW-0479">Metal-binding</keyword>
<accession>A0A175YH37</accession>
<dbReference type="Gene3D" id="2.40.33.10">
    <property type="entry name" value="PK beta-barrel domain-like"/>
    <property type="match status" value="1"/>
</dbReference>
<keyword evidence="10" id="KW-0460">Magnesium</keyword>
<reference evidence="13" key="2">
    <citation type="submission" date="2022-03" db="EMBL/GenBank/DDBJ databases">
        <title>Draft title - Genomic analysis of global carrot germplasm unveils the trajectory of domestication and the origin of high carotenoid orange carrot.</title>
        <authorList>
            <person name="Iorizzo M."/>
            <person name="Ellison S."/>
            <person name="Senalik D."/>
            <person name="Macko-Podgorni A."/>
            <person name="Grzebelus D."/>
            <person name="Bostan H."/>
            <person name="Rolling W."/>
            <person name="Curaba J."/>
            <person name="Simon P."/>
        </authorList>
    </citation>
    <scope>NUCLEOTIDE SEQUENCE</scope>
    <source>
        <tissue evidence="13">Leaf</tissue>
    </source>
</reference>
<name>A0A175YH37_DAUCS</name>
<dbReference type="PANTHER" id="PTHR11817">
    <property type="entry name" value="PYRUVATE KINASE"/>
    <property type="match status" value="1"/>
</dbReference>
<keyword evidence="11" id="KW-0324">Glycolysis</keyword>